<dbReference type="AlphaFoldDB" id="A0A136J4H1"/>
<protein>
    <submittedName>
        <fullName evidence="1">Uncharacterized protein</fullName>
    </submittedName>
</protein>
<sequence length="90" mass="10231">MARIIGQKDWRRCIVEGCGRGWTQKDYAEARYTASKEALAARPTPESWRDVRWADEAHFALGAEGDDKMIRREGEQECPDCLVKQQSSTG</sequence>
<evidence type="ECO:0000313" key="1">
    <source>
        <dbReference type="EMBL" id="KXJ91856.1"/>
    </source>
</evidence>
<dbReference type="STRING" id="196109.A0A136J4H1"/>
<keyword evidence="2" id="KW-1185">Reference proteome</keyword>
<evidence type="ECO:0000313" key="2">
    <source>
        <dbReference type="Proteomes" id="UP000070501"/>
    </source>
</evidence>
<dbReference type="EMBL" id="KQ964249">
    <property type="protein sequence ID" value="KXJ91856.1"/>
    <property type="molecule type" value="Genomic_DNA"/>
</dbReference>
<dbReference type="InParanoid" id="A0A136J4H1"/>
<name>A0A136J4H1_9PEZI</name>
<reference evidence="2" key="1">
    <citation type="submission" date="2016-02" db="EMBL/GenBank/DDBJ databases">
        <title>Draft genome sequence of Microdochium bolleyi, a fungal endophyte of beachgrass.</title>
        <authorList>
            <consortium name="DOE Joint Genome Institute"/>
            <person name="David A.S."/>
            <person name="May G."/>
            <person name="Haridas S."/>
            <person name="Lim J."/>
            <person name="Wang M."/>
            <person name="Labutti K."/>
            <person name="Lipzen A."/>
            <person name="Barry K."/>
            <person name="Grigoriev I.V."/>
        </authorList>
    </citation>
    <scope>NUCLEOTIDE SEQUENCE [LARGE SCALE GENOMIC DNA]</scope>
    <source>
        <strain evidence="2">J235TASD1</strain>
    </source>
</reference>
<accession>A0A136J4H1</accession>
<proteinExistence type="predicted"/>
<feature type="non-terminal residue" evidence="1">
    <location>
        <position position="90"/>
    </location>
</feature>
<gene>
    <name evidence="1" type="ORF">Micbo1qcDRAFT_161890</name>
</gene>
<organism evidence="1 2">
    <name type="scientific">Microdochium bolleyi</name>
    <dbReference type="NCBI Taxonomy" id="196109"/>
    <lineage>
        <taxon>Eukaryota</taxon>
        <taxon>Fungi</taxon>
        <taxon>Dikarya</taxon>
        <taxon>Ascomycota</taxon>
        <taxon>Pezizomycotina</taxon>
        <taxon>Sordariomycetes</taxon>
        <taxon>Xylariomycetidae</taxon>
        <taxon>Xylariales</taxon>
        <taxon>Microdochiaceae</taxon>
        <taxon>Microdochium</taxon>
    </lineage>
</organism>
<dbReference type="Proteomes" id="UP000070501">
    <property type="component" value="Unassembled WGS sequence"/>
</dbReference>